<name>A0A9P6ER99_9AGAR</name>
<keyword evidence="1" id="KW-0812">Transmembrane</keyword>
<comment type="caution">
    <text evidence="2">The sequence shown here is derived from an EMBL/GenBank/DDBJ whole genome shotgun (WGS) entry which is preliminary data.</text>
</comment>
<accession>A0A9P6ER99</accession>
<dbReference type="Proteomes" id="UP000807306">
    <property type="component" value="Unassembled WGS sequence"/>
</dbReference>
<organism evidence="2 3">
    <name type="scientific">Crepidotus variabilis</name>
    <dbReference type="NCBI Taxonomy" id="179855"/>
    <lineage>
        <taxon>Eukaryota</taxon>
        <taxon>Fungi</taxon>
        <taxon>Dikarya</taxon>
        <taxon>Basidiomycota</taxon>
        <taxon>Agaricomycotina</taxon>
        <taxon>Agaricomycetes</taxon>
        <taxon>Agaricomycetidae</taxon>
        <taxon>Agaricales</taxon>
        <taxon>Agaricineae</taxon>
        <taxon>Crepidotaceae</taxon>
        <taxon>Crepidotus</taxon>
    </lineage>
</organism>
<evidence type="ECO:0000313" key="3">
    <source>
        <dbReference type="Proteomes" id="UP000807306"/>
    </source>
</evidence>
<keyword evidence="1" id="KW-0472">Membrane</keyword>
<sequence length="75" mass="8750">MTSTSFFLTAPQPYAGFDSTILYFLATLSPWLNPSVTKSNFMKFKPRYQLSHTYTSTKKAYTAAVTPFFWEWKNF</sequence>
<proteinExistence type="predicted"/>
<evidence type="ECO:0000256" key="1">
    <source>
        <dbReference type="SAM" id="Phobius"/>
    </source>
</evidence>
<feature type="transmembrane region" description="Helical" evidence="1">
    <location>
        <begin position="20"/>
        <end position="37"/>
    </location>
</feature>
<reference evidence="2" key="1">
    <citation type="submission" date="2020-11" db="EMBL/GenBank/DDBJ databases">
        <authorList>
            <consortium name="DOE Joint Genome Institute"/>
            <person name="Ahrendt S."/>
            <person name="Riley R."/>
            <person name="Andreopoulos W."/>
            <person name="Labutti K."/>
            <person name="Pangilinan J."/>
            <person name="Ruiz-Duenas F.J."/>
            <person name="Barrasa J.M."/>
            <person name="Sanchez-Garcia M."/>
            <person name="Camarero S."/>
            <person name="Miyauchi S."/>
            <person name="Serrano A."/>
            <person name="Linde D."/>
            <person name="Babiker R."/>
            <person name="Drula E."/>
            <person name="Ayuso-Fernandez I."/>
            <person name="Pacheco R."/>
            <person name="Padilla G."/>
            <person name="Ferreira P."/>
            <person name="Barriuso J."/>
            <person name="Kellner H."/>
            <person name="Castanera R."/>
            <person name="Alfaro M."/>
            <person name="Ramirez L."/>
            <person name="Pisabarro A.G."/>
            <person name="Kuo A."/>
            <person name="Tritt A."/>
            <person name="Lipzen A."/>
            <person name="He G."/>
            <person name="Yan M."/>
            <person name="Ng V."/>
            <person name="Cullen D."/>
            <person name="Martin F."/>
            <person name="Rosso M.-N."/>
            <person name="Henrissat B."/>
            <person name="Hibbett D."/>
            <person name="Martinez A.T."/>
            <person name="Grigoriev I.V."/>
        </authorList>
    </citation>
    <scope>NUCLEOTIDE SEQUENCE</scope>
    <source>
        <strain evidence="2">CBS 506.95</strain>
    </source>
</reference>
<protein>
    <submittedName>
        <fullName evidence="2">Uncharacterized protein</fullName>
    </submittedName>
</protein>
<dbReference type="AlphaFoldDB" id="A0A9P6ER99"/>
<evidence type="ECO:0000313" key="2">
    <source>
        <dbReference type="EMBL" id="KAF9533955.1"/>
    </source>
</evidence>
<gene>
    <name evidence="2" type="ORF">CPB83DRAFT_844827</name>
</gene>
<keyword evidence="3" id="KW-1185">Reference proteome</keyword>
<dbReference type="EMBL" id="MU157827">
    <property type="protein sequence ID" value="KAF9533955.1"/>
    <property type="molecule type" value="Genomic_DNA"/>
</dbReference>
<keyword evidence="1" id="KW-1133">Transmembrane helix</keyword>